<evidence type="ECO:0000259" key="2">
    <source>
        <dbReference type="Pfam" id="PF04782"/>
    </source>
</evidence>
<proteinExistence type="predicted"/>
<keyword evidence="5" id="KW-1185">Reference proteome</keyword>
<feature type="compositionally biased region" description="Basic residues" evidence="1">
    <location>
        <begin position="107"/>
        <end position="118"/>
    </location>
</feature>
<dbReference type="EMBL" id="JAGFBR010000019">
    <property type="protein sequence ID" value="KAH0448541.1"/>
    <property type="molecule type" value="Genomic_DNA"/>
</dbReference>
<evidence type="ECO:0000313" key="5">
    <source>
        <dbReference type="Proteomes" id="UP000775213"/>
    </source>
</evidence>
<dbReference type="Pfam" id="PF04782">
    <property type="entry name" value="DUF632"/>
    <property type="match status" value="1"/>
</dbReference>
<feature type="region of interest" description="Disordered" evidence="1">
    <location>
        <begin position="284"/>
        <end position="303"/>
    </location>
</feature>
<dbReference type="Pfam" id="PF04783">
    <property type="entry name" value="DUF630"/>
    <property type="match status" value="1"/>
</dbReference>
<feature type="domain" description="DUF630" evidence="3">
    <location>
        <begin position="1"/>
        <end position="56"/>
    </location>
</feature>
<gene>
    <name evidence="4" type="ORF">IEQ34_022341</name>
</gene>
<sequence>MGCSSSKLEELEALALCRKRCDLLAQAIRHRYAFADAHAAYADSLRSVGVALHRVLDGGHGAIPDSSPVLTLPGQRKGDSVPASSLSSAPAPAAVSTPAVANSTVRSHSRSHSGSHIHFHSDDSDSDDISPLHSEDDSPGHLHPDHHETLGGGGPTFVNLHYAKSNPPPSSISIEQRVGSPEQVQYGSVSEPPSSSSSYPYGYAYPTQNPNSHPYPLPYAYQQNYYGLFGSSSPPHAMSQPITAGAGANSKASTSRAAPPPPSPPRTSTWDYLFGAFDNYYQPYSPSRSSKEVREDEGIPDLEEDEQEVIKEAYGDQKFVASTSVGAVPEHSNKSASVKKDDVGNAADSSSYHPKPKDEDFVVEKNVVSDELQRPQDIRRSAVVPRRYHNVSEVASDIRAQFEGAAESTKELAKMLEVGKHPYSSKGCASAVSSRMLCVIPVSISKDEDLVYVEDKAMSTGNLSSTLQKLYVWEQKLLDEVRIEEKMRLLHDRNSKKLQRLDERGAEAHKIDATQKLLRKLSTQIMIAIQIVNSISTKINVLRDEELWPQIYELIQGLERMWKFMLGSHQIQRQATSEATHLDTIASGGKLSDSHVNAVMQLELELLRWIRNFSAWIDSQKNFVKSLNGWLVLCLRYEPEVTADGIPPYSPGRIGAPPAFVIFNCWSQALDRVSEKEVLDAMKIFASNLSQLWQPYDMELRQKMIANREMEKLHKMREREAHVINKELGALNRKLAVTSTAQNDLPLSQPSEPGSLQSSLRHVFEAMESFSTNLMKAYEDIHARAEEEKLEEVKGSQG</sequence>
<dbReference type="PANTHER" id="PTHR21450:SF41">
    <property type="entry name" value="RNA POLYMERASE SUBUNIT BETA, PUTATIVE (DUF630 AND DUF632)-RELATED"/>
    <property type="match status" value="1"/>
</dbReference>
<feature type="compositionally biased region" description="Basic and acidic residues" evidence="1">
    <location>
        <begin position="133"/>
        <end position="149"/>
    </location>
</feature>
<feature type="region of interest" description="Disordered" evidence="1">
    <location>
        <begin position="236"/>
        <end position="268"/>
    </location>
</feature>
<dbReference type="InterPro" id="IPR006867">
    <property type="entry name" value="DUF632"/>
</dbReference>
<comment type="caution">
    <text evidence="4">The sequence shown here is derived from an EMBL/GenBank/DDBJ whole genome shotgun (WGS) entry which is preliminary data.</text>
</comment>
<evidence type="ECO:0000259" key="3">
    <source>
        <dbReference type="Pfam" id="PF04783"/>
    </source>
</evidence>
<dbReference type="Proteomes" id="UP000775213">
    <property type="component" value="Unassembled WGS sequence"/>
</dbReference>
<name>A0AAV7FWZ1_DENCH</name>
<protein>
    <submittedName>
        <fullName evidence="4">Uncharacterized protein</fullName>
    </submittedName>
</protein>
<feature type="compositionally biased region" description="Low complexity" evidence="1">
    <location>
        <begin position="80"/>
        <end position="105"/>
    </location>
</feature>
<dbReference type="InterPro" id="IPR006868">
    <property type="entry name" value="DUF630"/>
</dbReference>
<evidence type="ECO:0000256" key="1">
    <source>
        <dbReference type="SAM" id="MobiDB-lite"/>
    </source>
</evidence>
<reference evidence="4 5" key="1">
    <citation type="journal article" date="2021" name="Hortic Res">
        <title>Chromosome-scale assembly of the Dendrobium chrysotoxum genome enhances the understanding of orchid evolution.</title>
        <authorList>
            <person name="Zhang Y."/>
            <person name="Zhang G.Q."/>
            <person name="Zhang D."/>
            <person name="Liu X.D."/>
            <person name="Xu X.Y."/>
            <person name="Sun W.H."/>
            <person name="Yu X."/>
            <person name="Zhu X."/>
            <person name="Wang Z.W."/>
            <person name="Zhao X."/>
            <person name="Zhong W.Y."/>
            <person name="Chen H."/>
            <person name="Yin W.L."/>
            <person name="Huang T."/>
            <person name="Niu S.C."/>
            <person name="Liu Z.J."/>
        </authorList>
    </citation>
    <scope>NUCLEOTIDE SEQUENCE [LARGE SCALE GENOMIC DNA]</scope>
    <source>
        <strain evidence="4">Lindl</strain>
    </source>
</reference>
<evidence type="ECO:0000313" key="4">
    <source>
        <dbReference type="EMBL" id="KAH0448541.1"/>
    </source>
</evidence>
<dbReference type="PANTHER" id="PTHR21450">
    <property type="entry name" value="PROTEIN ALTERED PHOSPHATE STARVATION RESPONSE 1"/>
    <property type="match status" value="1"/>
</dbReference>
<organism evidence="4 5">
    <name type="scientific">Dendrobium chrysotoxum</name>
    <name type="common">Orchid</name>
    <dbReference type="NCBI Taxonomy" id="161865"/>
    <lineage>
        <taxon>Eukaryota</taxon>
        <taxon>Viridiplantae</taxon>
        <taxon>Streptophyta</taxon>
        <taxon>Embryophyta</taxon>
        <taxon>Tracheophyta</taxon>
        <taxon>Spermatophyta</taxon>
        <taxon>Magnoliopsida</taxon>
        <taxon>Liliopsida</taxon>
        <taxon>Asparagales</taxon>
        <taxon>Orchidaceae</taxon>
        <taxon>Epidendroideae</taxon>
        <taxon>Malaxideae</taxon>
        <taxon>Dendrobiinae</taxon>
        <taxon>Dendrobium</taxon>
    </lineage>
</organism>
<feature type="domain" description="DUF632" evidence="2">
    <location>
        <begin position="392"/>
        <end position="689"/>
    </location>
</feature>
<feature type="compositionally biased region" description="Low complexity" evidence="1">
    <location>
        <begin position="186"/>
        <end position="205"/>
    </location>
</feature>
<accession>A0AAV7FWZ1</accession>
<feature type="region of interest" description="Disordered" evidence="1">
    <location>
        <begin position="323"/>
        <end position="359"/>
    </location>
</feature>
<feature type="region of interest" description="Disordered" evidence="1">
    <location>
        <begin position="62"/>
        <end position="205"/>
    </location>
</feature>
<dbReference type="AlphaFoldDB" id="A0AAV7FWZ1"/>